<name>A0A330L444_9BACT</name>
<sequence length="156" mass="17093">MSLSKLLLCMATLAALSGCASWFVKGEIPDVLVANITPLDSTPFEQRLKIDLRIRNPNDYELQVTGMDIRLDLNGKRLARGLGNQAFTVPRLSDSVVTIETTTSTLDVVRQVLGLRKVQALSYEISGVLYLKDGRLPFENSGVLMEKGELSGILTP</sequence>
<dbReference type="SUPFAM" id="SSF117070">
    <property type="entry name" value="LEA14-like"/>
    <property type="match status" value="1"/>
</dbReference>
<keyword evidence="4" id="KW-1185">Reference proteome</keyword>
<dbReference type="InterPro" id="IPR013990">
    <property type="entry name" value="WHy-dom"/>
</dbReference>
<feature type="chain" id="PRO_5016449516" description="Water stress and hypersensitive response domain-containing protein" evidence="1">
    <location>
        <begin position="21"/>
        <end position="156"/>
    </location>
</feature>
<reference evidence="4" key="1">
    <citation type="submission" date="2018-04" db="EMBL/GenBank/DDBJ databases">
        <authorList>
            <person name="Lucker S."/>
            <person name="Sakoula D."/>
        </authorList>
    </citation>
    <scope>NUCLEOTIDE SEQUENCE [LARGE SCALE GENOMIC DNA]</scope>
</reference>
<dbReference type="InParanoid" id="A0A330L444"/>
<dbReference type="InterPro" id="IPR004864">
    <property type="entry name" value="LEA_2"/>
</dbReference>
<dbReference type="Proteomes" id="UP000248168">
    <property type="component" value="Unassembled WGS sequence"/>
</dbReference>
<organism evidence="3 4">
    <name type="scientific">Nitrospira lenta</name>
    <dbReference type="NCBI Taxonomy" id="1436998"/>
    <lineage>
        <taxon>Bacteria</taxon>
        <taxon>Pseudomonadati</taxon>
        <taxon>Nitrospirota</taxon>
        <taxon>Nitrospiria</taxon>
        <taxon>Nitrospirales</taxon>
        <taxon>Nitrospiraceae</taxon>
        <taxon>Nitrospira</taxon>
    </lineage>
</organism>
<evidence type="ECO:0000313" key="3">
    <source>
        <dbReference type="EMBL" id="SPP64584.1"/>
    </source>
</evidence>
<evidence type="ECO:0000256" key="1">
    <source>
        <dbReference type="SAM" id="SignalP"/>
    </source>
</evidence>
<dbReference type="SMART" id="SM00769">
    <property type="entry name" value="WHy"/>
    <property type="match status" value="1"/>
</dbReference>
<dbReference type="Pfam" id="PF03168">
    <property type="entry name" value="LEA_2"/>
    <property type="match status" value="1"/>
</dbReference>
<gene>
    <name evidence="3" type="ORF">NITLEN_20224</name>
</gene>
<dbReference type="GO" id="GO:0009269">
    <property type="term" value="P:response to desiccation"/>
    <property type="evidence" value="ECO:0007669"/>
    <property type="project" value="InterPro"/>
</dbReference>
<dbReference type="EMBL" id="OUNR01000012">
    <property type="protein sequence ID" value="SPP64584.1"/>
    <property type="molecule type" value="Genomic_DNA"/>
</dbReference>
<feature type="domain" description="Water stress and hypersensitive response" evidence="2">
    <location>
        <begin position="31"/>
        <end position="143"/>
    </location>
</feature>
<protein>
    <recommendedName>
        <fullName evidence="2">Water stress and hypersensitive response domain-containing protein</fullName>
    </recommendedName>
</protein>
<proteinExistence type="predicted"/>
<keyword evidence="1" id="KW-0732">Signal</keyword>
<evidence type="ECO:0000313" key="4">
    <source>
        <dbReference type="Proteomes" id="UP000248168"/>
    </source>
</evidence>
<dbReference type="RefSeq" id="WP_121988957.1">
    <property type="nucleotide sequence ID" value="NZ_OUNR01000012.1"/>
</dbReference>
<accession>A0A330L444</accession>
<dbReference type="AlphaFoldDB" id="A0A330L444"/>
<dbReference type="OrthoDB" id="5421820at2"/>
<dbReference type="Gene3D" id="2.60.40.1820">
    <property type="match status" value="1"/>
</dbReference>
<evidence type="ECO:0000259" key="2">
    <source>
        <dbReference type="SMART" id="SM00769"/>
    </source>
</evidence>
<dbReference type="PROSITE" id="PS51257">
    <property type="entry name" value="PROKAR_LIPOPROTEIN"/>
    <property type="match status" value="1"/>
</dbReference>
<feature type="signal peptide" evidence="1">
    <location>
        <begin position="1"/>
        <end position="20"/>
    </location>
</feature>